<dbReference type="EMBL" id="JAXQNO010000016">
    <property type="protein sequence ID" value="KAK4782563.1"/>
    <property type="molecule type" value="Genomic_DNA"/>
</dbReference>
<sequence length="608" mass="69873">MAKKKVTHHHQHQPKDSIPDKQESMEQDPSEEKLQSLKSLNSLLVKETFDRRQQVESLEQAKGALEAELAMLGEEKRALEAELALSGHRNVGMELERTVFCVFLETQMGQMASEFGKVEEERVAEVLGLKRNLGELSASLENERAILRQVVRERDLAKSECRSWIEKVNGMRENLEEVERARGALKEGFNKLKVEHERLALENHESGKALEGVRREKESLGRDLARAVEGICQLKGEMDDLLKEKNDLEGVTSRQSVRIDELEKGVGELKELLATAQEEEKRLQRELLVLERRYTDEKDKEKELLREMEALDMDNKEKEASIAKLKSERDLLEKKLEKAVKELEDKGQLMEEITRKKTEVEEENSRNESQVAGLNMKVSELRNAISALELSFRDERDKNETLSSEAILKKEELDRVLLERDSAEKDLDQARGNVESLRSKVLELEMKIEEILGELTKKSDEHEKLALQKDAAEHRFETLRREKELVDKRLSDSEQTVKELLAKIELAGLKSERAFTFLKSTACFLNKGEMVDEPKMKEEDIQPFVRELEAIKNTFQLKESVIDDLKRKLEFVQDSLEKAEKKKSLRTLLSSATTLFVAASVAYLARAR</sequence>
<dbReference type="Gene3D" id="1.20.5.1700">
    <property type="match status" value="1"/>
</dbReference>
<feature type="region of interest" description="Disordered" evidence="2">
    <location>
        <begin position="1"/>
        <end position="37"/>
    </location>
</feature>
<dbReference type="Proteomes" id="UP001346149">
    <property type="component" value="Unassembled WGS sequence"/>
</dbReference>
<feature type="coiled-coil region" evidence="1">
    <location>
        <begin position="413"/>
        <end position="489"/>
    </location>
</feature>
<evidence type="ECO:0000256" key="1">
    <source>
        <dbReference type="SAM" id="Coils"/>
    </source>
</evidence>
<dbReference type="AlphaFoldDB" id="A0AAN7L7B7"/>
<feature type="compositionally biased region" description="Basic residues" evidence="2">
    <location>
        <begin position="1"/>
        <end position="12"/>
    </location>
</feature>
<feature type="coiled-coil region" evidence="1">
    <location>
        <begin position="55"/>
        <end position="82"/>
    </location>
</feature>
<feature type="compositionally biased region" description="Basic and acidic residues" evidence="2">
    <location>
        <begin position="13"/>
        <end position="35"/>
    </location>
</feature>
<keyword evidence="4" id="KW-1185">Reference proteome</keyword>
<proteinExistence type="predicted"/>
<name>A0AAN7L7B7_TRANT</name>
<feature type="coiled-coil region" evidence="1">
    <location>
        <begin position="259"/>
        <end position="370"/>
    </location>
</feature>
<feature type="coiled-coil region" evidence="1">
    <location>
        <begin position="548"/>
        <end position="582"/>
    </location>
</feature>
<evidence type="ECO:0000313" key="3">
    <source>
        <dbReference type="EMBL" id="KAK4782563.1"/>
    </source>
</evidence>
<organism evidence="3 4">
    <name type="scientific">Trapa natans</name>
    <name type="common">Water chestnut</name>
    <dbReference type="NCBI Taxonomy" id="22666"/>
    <lineage>
        <taxon>Eukaryota</taxon>
        <taxon>Viridiplantae</taxon>
        <taxon>Streptophyta</taxon>
        <taxon>Embryophyta</taxon>
        <taxon>Tracheophyta</taxon>
        <taxon>Spermatophyta</taxon>
        <taxon>Magnoliopsida</taxon>
        <taxon>eudicotyledons</taxon>
        <taxon>Gunneridae</taxon>
        <taxon>Pentapetalae</taxon>
        <taxon>rosids</taxon>
        <taxon>malvids</taxon>
        <taxon>Myrtales</taxon>
        <taxon>Lythraceae</taxon>
        <taxon>Trapa</taxon>
    </lineage>
</organism>
<evidence type="ECO:0000313" key="4">
    <source>
        <dbReference type="Proteomes" id="UP001346149"/>
    </source>
</evidence>
<keyword evidence="1" id="KW-0175">Coiled coil</keyword>
<gene>
    <name evidence="3" type="ORF">SAY86_016665</name>
</gene>
<protein>
    <submittedName>
        <fullName evidence="3">Uncharacterized protein</fullName>
    </submittedName>
</protein>
<comment type="caution">
    <text evidence="3">The sequence shown here is derived from an EMBL/GenBank/DDBJ whole genome shotgun (WGS) entry which is preliminary data.</text>
</comment>
<evidence type="ECO:0000256" key="2">
    <source>
        <dbReference type="SAM" id="MobiDB-lite"/>
    </source>
</evidence>
<accession>A0AAN7L7B7</accession>
<reference evidence="3 4" key="1">
    <citation type="journal article" date="2023" name="Hortic Res">
        <title>Pangenome of water caltrop reveals structural variations and asymmetric subgenome divergence after allopolyploidization.</title>
        <authorList>
            <person name="Zhang X."/>
            <person name="Chen Y."/>
            <person name="Wang L."/>
            <person name="Yuan Y."/>
            <person name="Fang M."/>
            <person name="Shi L."/>
            <person name="Lu R."/>
            <person name="Comes H.P."/>
            <person name="Ma Y."/>
            <person name="Chen Y."/>
            <person name="Huang G."/>
            <person name="Zhou Y."/>
            <person name="Zheng Z."/>
            <person name="Qiu Y."/>
        </authorList>
    </citation>
    <scope>NUCLEOTIDE SEQUENCE [LARGE SCALE GENOMIC DNA]</scope>
    <source>
        <strain evidence="3">F231</strain>
    </source>
</reference>